<feature type="signal peptide" evidence="5">
    <location>
        <begin position="1"/>
        <end position="24"/>
    </location>
</feature>
<dbReference type="GO" id="GO:0006869">
    <property type="term" value="P:lipid transport"/>
    <property type="evidence" value="ECO:0007669"/>
    <property type="project" value="InterPro"/>
</dbReference>
<evidence type="ECO:0000313" key="8">
    <source>
        <dbReference type="Proteomes" id="UP000826271"/>
    </source>
</evidence>
<evidence type="ECO:0000313" key="7">
    <source>
        <dbReference type="EMBL" id="KAG8384707.1"/>
    </source>
</evidence>
<name>A0AAV6XX73_9LAMI</name>
<dbReference type="Proteomes" id="UP000826271">
    <property type="component" value="Unassembled WGS sequence"/>
</dbReference>
<gene>
    <name evidence="7" type="ORF">BUALT_Bualt04G0146300</name>
</gene>
<comment type="similarity">
    <text evidence="1 4">Belongs to the plant LTP family.</text>
</comment>
<dbReference type="InterPro" id="IPR036312">
    <property type="entry name" value="Bifun_inhib/LTP/seed_sf"/>
</dbReference>
<comment type="caution">
    <text evidence="7">The sequence shown here is derived from an EMBL/GenBank/DDBJ whole genome shotgun (WGS) entry which is preliminary data.</text>
</comment>
<dbReference type="AlphaFoldDB" id="A0AAV6XX73"/>
<evidence type="ECO:0000256" key="1">
    <source>
        <dbReference type="ARBA" id="ARBA00009748"/>
    </source>
</evidence>
<dbReference type="PROSITE" id="PS00597">
    <property type="entry name" value="PLANT_LTP"/>
    <property type="match status" value="1"/>
</dbReference>
<dbReference type="Pfam" id="PF00234">
    <property type="entry name" value="Tryp_alpha_amyl"/>
    <property type="match status" value="1"/>
</dbReference>
<evidence type="ECO:0000256" key="3">
    <source>
        <dbReference type="ARBA" id="ARBA00023121"/>
    </source>
</evidence>
<keyword evidence="5" id="KW-0732">Signal</keyword>
<protein>
    <recommendedName>
        <fullName evidence="4">Non-specific lipid-transfer protein</fullName>
    </recommendedName>
</protein>
<keyword evidence="3 4" id="KW-0446">Lipid-binding</keyword>
<dbReference type="SMART" id="SM00499">
    <property type="entry name" value="AAI"/>
    <property type="match status" value="1"/>
</dbReference>
<keyword evidence="2 4" id="KW-0813">Transport</keyword>
<dbReference type="PANTHER" id="PTHR33076">
    <property type="entry name" value="NON-SPECIFIC LIPID-TRANSFER PROTEIN 2-RELATED"/>
    <property type="match status" value="1"/>
</dbReference>
<evidence type="ECO:0000256" key="4">
    <source>
        <dbReference type="RuleBase" id="RU000628"/>
    </source>
</evidence>
<evidence type="ECO:0000256" key="5">
    <source>
        <dbReference type="SAM" id="SignalP"/>
    </source>
</evidence>
<dbReference type="PRINTS" id="PR00382">
    <property type="entry name" value="LIPIDTRNSFER"/>
</dbReference>
<dbReference type="CDD" id="cd01960">
    <property type="entry name" value="nsLTP1"/>
    <property type="match status" value="1"/>
</dbReference>
<proteinExistence type="inferred from homology"/>
<dbReference type="EMBL" id="WHWC01000004">
    <property type="protein sequence ID" value="KAG8384707.1"/>
    <property type="molecule type" value="Genomic_DNA"/>
</dbReference>
<dbReference type="SUPFAM" id="SSF47699">
    <property type="entry name" value="Bifunctional inhibitor/lipid-transfer protein/seed storage 2S albumin"/>
    <property type="match status" value="1"/>
</dbReference>
<feature type="chain" id="PRO_5043967003" description="Non-specific lipid-transfer protein" evidence="5">
    <location>
        <begin position="25"/>
        <end position="114"/>
    </location>
</feature>
<dbReference type="Gene3D" id="1.10.110.10">
    <property type="entry name" value="Plant lipid-transfer and hydrophobic proteins"/>
    <property type="match status" value="1"/>
</dbReference>
<evidence type="ECO:0000256" key="2">
    <source>
        <dbReference type="ARBA" id="ARBA00022448"/>
    </source>
</evidence>
<sequence length="114" mass="11406">MKGVAMIFAVVLAVVYLAATPGDAISCGDMQSSLSPCLGYLTGGGEPSESCCGGVRSVAGSLQSSQDRQTACNCLKSAASSYNVQPEIASNLAGKCGVNVGMTVSPTMDCSQVS</sequence>
<accession>A0AAV6XX73</accession>
<comment type="function">
    <text evidence="4">Plant non-specific lipid-transfer proteins transfer phospholipids as well as galactolipids across membranes. May play a role in wax or cutin deposition in the cell walls of expanding epidermal cells and certain secretory tissues.</text>
</comment>
<keyword evidence="8" id="KW-1185">Reference proteome</keyword>
<evidence type="ECO:0000259" key="6">
    <source>
        <dbReference type="SMART" id="SM00499"/>
    </source>
</evidence>
<dbReference type="InterPro" id="IPR016140">
    <property type="entry name" value="Bifunc_inhib/LTP/seed_store"/>
</dbReference>
<reference evidence="7" key="1">
    <citation type="submission" date="2019-10" db="EMBL/GenBank/DDBJ databases">
        <authorList>
            <person name="Zhang R."/>
            <person name="Pan Y."/>
            <person name="Wang J."/>
            <person name="Ma R."/>
            <person name="Yu S."/>
        </authorList>
    </citation>
    <scope>NUCLEOTIDE SEQUENCE</scope>
    <source>
        <strain evidence="7">LA-IB0</strain>
        <tissue evidence="7">Leaf</tissue>
    </source>
</reference>
<dbReference type="GO" id="GO:0008289">
    <property type="term" value="F:lipid binding"/>
    <property type="evidence" value="ECO:0007669"/>
    <property type="project" value="UniProtKB-KW"/>
</dbReference>
<dbReference type="InterPro" id="IPR000528">
    <property type="entry name" value="Plant_nsLTP"/>
</dbReference>
<feature type="domain" description="Bifunctional inhibitor/plant lipid transfer protein/seed storage helical" evidence="6">
    <location>
        <begin position="27"/>
        <end position="110"/>
    </location>
</feature>
<organism evidence="7 8">
    <name type="scientific">Buddleja alternifolia</name>
    <dbReference type="NCBI Taxonomy" id="168488"/>
    <lineage>
        <taxon>Eukaryota</taxon>
        <taxon>Viridiplantae</taxon>
        <taxon>Streptophyta</taxon>
        <taxon>Embryophyta</taxon>
        <taxon>Tracheophyta</taxon>
        <taxon>Spermatophyta</taxon>
        <taxon>Magnoliopsida</taxon>
        <taxon>eudicotyledons</taxon>
        <taxon>Gunneridae</taxon>
        <taxon>Pentapetalae</taxon>
        <taxon>asterids</taxon>
        <taxon>lamiids</taxon>
        <taxon>Lamiales</taxon>
        <taxon>Scrophulariaceae</taxon>
        <taxon>Buddlejeae</taxon>
        <taxon>Buddleja</taxon>
    </lineage>
</organism>